<evidence type="ECO:0000259" key="2">
    <source>
        <dbReference type="Pfam" id="PF08984"/>
    </source>
</evidence>
<evidence type="ECO:0000259" key="1">
    <source>
        <dbReference type="Pfam" id="PF01814"/>
    </source>
</evidence>
<dbReference type="Proteomes" id="UP000184241">
    <property type="component" value="Unassembled WGS sequence"/>
</dbReference>
<dbReference type="InterPro" id="IPR015077">
    <property type="entry name" value="DUF1858"/>
</dbReference>
<evidence type="ECO:0000313" key="4">
    <source>
        <dbReference type="Proteomes" id="UP000184241"/>
    </source>
</evidence>
<dbReference type="Pfam" id="PF01814">
    <property type="entry name" value="Hemerythrin"/>
    <property type="match status" value="1"/>
</dbReference>
<dbReference type="Pfam" id="PF13596">
    <property type="entry name" value="PAS_10"/>
    <property type="match status" value="1"/>
</dbReference>
<accession>A0A1M5YNF2</accession>
<dbReference type="GO" id="GO:0005886">
    <property type="term" value="C:plasma membrane"/>
    <property type="evidence" value="ECO:0007669"/>
    <property type="project" value="TreeGrafter"/>
</dbReference>
<protein>
    <submittedName>
        <fullName evidence="3">Uncharacterized protein</fullName>
    </submittedName>
</protein>
<dbReference type="Pfam" id="PF08984">
    <property type="entry name" value="DUF1858"/>
    <property type="match status" value="1"/>
</dbReference>
<feature type="domain" description="DUF1858" evidence="2">
    <location>
        <begin position="524"/>
        <end position="583"/>
    </location>
</feature>
<proteinExistence type="predicted"/>
<dbReference type="Gene3D" id="3.30.450.20">
    <property type="entry name" value="PAS domain"/>
    <property type="match status" value="1"/>
</dbReference>
<feature type="domain" description="Hemerythrin-like" evidence="1">
    <location>
        <begin position="185"/>
        <end position="292"/>
    </location>
</feature>
<dbReference type="Gene3D" id="1.20.120.520">
    <property type="entry name" value="nmb1532 protein domain like"/>
    <property type="match status" value="1"/>
</dbReference>
<dbReference type="Gene3D" id="1.10.3910.10">
    <property type="entry name" value="SP0561-like"/>
    <property type="match status" value="1"/>
</dbReference>
<dbReference type="AlphaFoldDB" id="A0A1M5YNF2"/>
<sequence length="595" mass="69130">MKKDINYVTIDGRGEHDSFRDCVTKAIKELKPNEGIHVIKDFEPFPMYKMMEEKGFDKFVEKVSDDEYHAYFYPIDKLEKIKMTENLDIDEDKINKIIEIKLDYIKGNISIEEAKKTMKDSFEKITAQEFAICEQYLQKYGISDDLLAERMDEILEIFDGILVSEKLDLPSGHPVKTYLDEISAIREVLSKMKKQLDKKFIKNQWLELYDKLGQISIHFSRKQNQLFPALESKGFDKPSKVMWTLDNNTKEIIRKSRGLLEGDKDQEFLKLQEEVMEMVEDMMVKEEEILLPTSMDLLSDEDFVKMRKGDDEIGYCLIKTPAPYGNKEGNVMSNLNGSNENDFMKDMAAVLQKHGMLNSSSKNDVLDVAQGKLTLSQINLIFKHLQVDLSYVDENEIVKFYSDTKHRVFPRSAGVIGREVQNCHPRESVHMVEEIIRAFREGEQDEAEFWLEINGKFIYIIYNAVRDEEGNFRGVLEMMQDVTKIRSLTGTQRLLSWTNEGTKKKEDSESDVKKEELPENEYGITKDSNIGEIVKKYPYIKNFLVNLSPKFSKLKNPILFKTMSSMATIEMIAQRGDFETKDLLEKIVTEIDKNK</sequence>
<dbReference type="EMBL" id="FQXU01000006">
    <property type="protein sequence ID" value="SHI13374.1"/>
    <property type="molecule type" value="Genomic_DNA"/>
</dbReference>
<dbReference type="SUPFAM" id="SSF140683">
    <property type="entry name" value="SP0561-like"/>
    <property type="match status" value="1"/>
</dbReference>
<organism evidence="3 4">
    <name type="scientific">Clostridium intestinale DSM 6191</name>
    <dbReference type="NCBI Taxonomy" id="1121320"/>
    <lineage>
        <taxon>Bacteria</taxon>
        <taxon>Bacillati</taxon>
        <taxon>Bacillota</taxon>
        <taxon>Clostridia</taxon>
        <taxon>Eubacteriales</taxon>
        <taxon>Clostridiaceae</taxon>
        <taxon>Clostridium</taxon>
    </lineage>
</organism>
<gene>
    <name evidence="3" type="ORF">SAMN02745941_02161</name>
</gene>
<name>A0A1M5YNF2_9CLOT</name>
<dbReference type="RefSeq" id="WP_083553485.1">
    <property type="nucleotide sequence ID" value="NZ_FQXU01000006.1"/>
</dbReference>
<dbReference type="InterPro" id="IPR038062">
    <property type="entry name" value="ScdA-like_N_sf"/>
</dbReference>
<dbReference type="PANTHER" id="PTHR39966:SF3">
    <property type="entry name" value="DUF438 DOMAIN-CONTAINING PROTEIN"/>
    <property type="match status" value="1"/>
</dbReference>
<dbReference type="InterPro" id="IPR012312">
    <property type="entry name" value="Hemerythrin-like"/>
</dbReference>
<dbReference type="SUPFAM" id="SSF55785">
    <property type="entry name" value="PYP-like sensor domain (PAS domain)"/>
    <property type="match status" value="1"/>
</dbReference>
<dbReference type="InterPro" id="IPR035965">
    <property type="entry name" value="PAS-like_dom_sf"/>
</dbReference>
<dbReference type="PANTHER" id="PTHR39966">
    <property type="entry name" value="BLL2471 PROTEIN-RELATED"/>
    <property type="match status" value="1"/>
</dbReference>
<evidence type="ECO:0000313" key="3">
    <source>
        <dbReference type="EMBL" id="SHI13374.1"/>
    </source>
</evidence>
<reference evidence="3 4" key="1">
    <citation type="submission" date="2016-11" db="EMBL/GenBank/DDBJ databases">
        <authorList>
            <person name="Jaros S."/>
            <person name="Januszkiewicz K."/>
            <person name="Wedrychowicz H."/>
        </authorList>
    </citation>
    <scope>NUCLEOTIDE SEQUENCE [LARGE SCALE GENOMIC DNA]</scope>
    <source>
        <strain evidence="3 4">DSM 6191</strain>
    </source>
</reference>